<feature type="transmembrane region" description="Helical" evidence="1">
    <location>
        <begin position="7"/>
        <end position="24"/>
    </location>
</feature>
<dbReference type="GeneID" id="71761015"/>
<evidence type="ECO:0000313" key="4">
    <source>
        <dbReference type="Proteomes" id="UP000830542"/>
    </source>
</evidence>
<evidence type="ECO:0000256" key="1">
    <source>
        <dbReference type="SAM" id="Phobius"/>
    </source>
</evidence>
<keyword evidence="4" id="KW-1185">Reference proteome</keyword>
<gene>
    <name evidence="2" type="ORF">GCM10008985_25120</name>
    <name evidence="3" type="ORF">MUK72_04165</name>
</gene>
<proteinExistence type="predicted"/>
<protein>
    <submittedName>
        <fullName evidence="2">Uncharacterized protein</fullName>
    </submittedName>
</protein>
<keyword evidence="1" id="KW-1133">Transmembrane helix</keyword>
<evidence type="ECO:0000313" key="5">
    <source>
        <dbReference type="Proteomes" id="UP001500962"/>
    </source>
</evidence>
<dbReference type="EMBL" id="BAAADN010000039">
    <property type="protein sequence ID" value="GAA0467132.1"/>
    <property type="molecule type" value="Genomic_DNA"/>
</dbReference>
<dbReference type="AlphaFoldDB" id="A0AAV3SJF8"/>
<reference evidence="2" key="1">
    <citation type="journal article" date="2014" name="Int. J. Syst. Evol. Microbiol.">
        <title>Complete genome sequence of Corynebacterium casei LMG S-19264T (=DSM 44701T), isolated from a smear-ripened cheese.</title>
        <authorList>
            <consortium name="US DOE Joint Genome Institute (JGI-PGF)"/>
            <person name="Walter F."/>
            <person name="Albersmeier A."/>
            <person name="Kalinowski J."/>
            <person name="Ruckert C."/>
        </authorList>
    </citation>
    <scope>NUCLEOTIDE SEQUENCE</scope>
    <source>
        <strain evidence="2">JCM 12289</strain>
    </source>
</reference>
<dbReference type="Proteomes" id="UP000830542">
    <property type="component" value="Chromosome"/>
</dbReference>
<reference evidence="2" key="3">
    <citation type="submission" date="2023-12" db="EMBL/GenBank/DDBJ databases">
        <authorList>
            <person name="Sun Q."/>
            <person name="Inoue M."/>
        </authorList>
    </citation>
    <scope>NUCLEOTIDE SEQUENCE</scope>
    <source>
        <strain evidence="2">JCM 12289</strain>
    </source>
</reference>
<dbReference type="RefSeq" id="WP_244704206.1">
    <property type="nucleotide sequence ID" value="NZ_BAAADN010000039.1"/>
</dbReference>
<dbReference type="EMBL" id="CP095005">
    <property type="protein sequence ID" value="UOO95908.1"/>
    <property type="molecule type" value="Genomic_DNA"/>
</dbReference>
<keyword evidence="1" id="KW-0472">Membrane</keyword>
<reference evidence="3" key="2">
    <citation type="submission" date="2022-04" db="EMBL/GenBank/DDBJ databases">
        <title>Sequencing and genomic assembly of Halococcus dombrowskii.</title>
        <authorList>
            <person name="Lim S.W."/>
            <person name="MacLea K.S."/>
        </authorList>
    </citation>
    <scope>NUCLEOTIDE SEQUENCE</scope>
    <source>
        <strain evidence="3">H4</strain>
    </source>
</reference>
<name>A0AAV3SJF8_HALDO</name>
<accession>A0AAV3SJF8</accession>
<evidence type="ECO:0000313" key="3">
    <source>
        <dbReference type="EMBL" id="UOO95908.1"/>
    </source>
</evidence>
<sequence>MSVAYQIVDVLIAGVVAGLSAFVLSAVTPRFSVTIGVILASMYYFSRNPWGSQSGDDLNRRIDDLYERYLPF</sequence>
<keyword evidence="1" id="KW-0812">Transmembrane</keyword>
<dbReference type="KEGG" id="hdo:MUK72_04165"/>
<dbReference type="Proteomes" id="UP001500962">
    <property type="component" value="Unassembled WGS sequence"/>
</dbReference>
<evidence type="ECO:0000313" key="2">
    <source>
        <dbReference type="EMBL" id="GAA0467132.1"/>
    </source>
</evidence>
<organism evidence="2 5">
    <name type="scientific">Halococcus dombrowskii</name>
    <dbReference type="NCBI Taxonomy" id="179637"/>
    <lineage>
        <taxon>Archaea</taxon>
        <taxon>Methanobacteriati</taxon>
        <taxon>Methanobacteriota</taxon>
        <taxon>Stenosarchaea group</taxon>
        <taxon>Halobacteria</taxon>
        <taxon>Halobacteriales</taxon>
        <taxon>Halococcaceae</taxon>
        <taxon>Halococcus</taxon>
    </lineage>
</organism>